<evidence type="ECO:0000259" key="12">
    <source>
        <dbReference type="PROSITE" id="PS51915"/>
    </source>
</evidence>
<dbReference type="SMART" id="SM00868">
    <property type="entry name" value="zf-AD"/>
    <property type="match status" value="1"/>
</dbReference>
<dbReference type="Pfam" id="PF00096">
    <property type="entry name" value="zf-C2H2"/>
    <property type="match status" value="4"/>
</dbReference>
<evidence type="ECO:0000256" key="1">
    <source>
        <dbReference type="ARBA" id="ARBA00004123"/>
    </source>
</evidence>
<dbReference type="OrthoDB" id="8113227at2759"/>
<evidence type="ECO:0000256" key="3">
    <source>
        <dbReference type="ARBA" id="ARBA00022737"/>
    </source>
</evidence>
<dbReference type="AlphaFoldDB" id="A0A8J9YFE8"/>
<evidence type="ECO:0000259" key="11">
    <source>
        <dbReference type="PROSITE" id="PS50157"/>
    </source>
</evidence>
<accession>A0A8J9YFE8</accession>
<dbReference type="InterPro" id="IPR050527">
    <property type="entry name" value="Snail/Krueppel_Znf"/>
</dbReference>
<keyword evidence="14" id="KW-1185">Reference proteome</keyword>
<feature type="domain" description="C2H2-type" evidence="11">
    <location>
        <begin position="257"/>
        <end position="284"/>
    </location>
</feature>
<dbReference type="PROSITE" id="PS00028">
    <property type="entry name" value="ZINC_FINGER_C2H2_1"/>
    <property type="match status" value="8"/>
</dbReference>
<feature type="domain" description="ZAD" evidence="12">
    <location>
        <begin position="6"/>
        <end position="77"/>
    </location>
</feature>
<dbReference type="PROSITE" id="PS51915">
    <property type="entry name" value="ZAD"/>
    <property type="match status" value="1"/>
</dbReference>
<feature type="domain" description="C2H2-type" evidence="11">
    <location>
        <begin position="198"/>
        <end position="226"/>
    </location>
</feature>
<evidence type="ECO:0000313" key="14">
    <source>
        <dbReference type="Proteomes" id="UP000838878"/>
    </source>
</evidence>
<feature type="domain" description="C2H2-type" evidence="11">
    <location>
        <begin position="399"/>
        <end position="426"/>
    </location>
</feature>
<feature type="domain" description="C2H2-type" evidence="11">
    <location>
        <begin position="229"/>
        <end position="256"/>
    </location>
</feature>
<dbReference type="SUPFAM" id="SSF57716">
    <property type="entry name" value="Glucocorticoid receptor-like (DNA-binding domain)"/>
    <property type="match status" value="1"/>
</dbReference>
<dbReference type="SUPFAM" id="SSF57667">
    <property type="entry name" value="beta-beta-alpha zinc fingers"/>
    <property type="match status" value="5"/>
</dbReference>
<feature type="domain" description="C2H2-type" evidence="11">
    <location>
        <begin position="343"/>
        <end position="370"/>
    </location>
</feature>
<keyword evidence="2 10" id="KW-0479">Metal-binding</keyword>
<sequence>MAEFKKICRACLNTIDYSKYVFFDNVSPDLFLFCTSVEIAKDEELPKAICNGCYDLLIKLSEFKKTCIQSHKTLLNYNVKSEKVEILIEGLLPSNNCKSNKDWSLVKTQNLFSNEDSYIDNIIKEEEFVDHYGNDLDSTEFVEDFHLPKRKNKVYKRLKEKPAKKKKKYTCELCNKSFFCLDRFQLHKLRHQNKGKSLKCTPCNKIFITLSGLRRHHASWHARVKLSTVKCRTCGKIAKSKETLKAHEKLHGERRQFICNVCGKECSTTCILKAHLETHKENRERQYTCEHCGKKFFTKKILVSHVTRCHTGRRFICQICSYPFTDKYNLTKHLLNHEGKKFFKCEVCEKAFSTRSSYIEHQRIHSGERPFICSYCSKSFISKRRLTDHHRVHTGEKPHRCTVCDHSFAQRGTLTRHMKVHDRVPPLLT</sequence>
<evidence type="ECO:0000256" key="10">
    <source>
        <dbReference type="PROSITE-ProRule" id="PRU01263"/>
    </source>
</evidence>
<dbReference type="InterPro" id="IPR012934">
    <property type="entry name" value="Znf_AD"/>
</dbReference>
<feature type="binding site" evidence="10">
    <location>
        <position position="11"/>
    </location>
    <ligand>
        <name>Zn(2+)</name>
        <dbReference type="ChEBI" id="CHEBI:29105"/>
    </ligand>
</feature>
<dbReference type="InterPro" id="IPR036236">
    <property type="entry name" value="Znf_C2H2_sf"/>
</dbReference>
<evidence type="ECO:0000256" key="6">
    <source>
        <dbReference type="ARBA" id="ARBA00023125"/>
    </source>
</evidence>
<dbReference type="GO" id="GO:0005634">
    <property type="term" value="C:nucleus"/>
    <property type="evidence" value="ECO:0007669"/>
    <property type="project" value="UniProtKB-SubCell"/>
</dbReference>
<dbReference type="InterPro" id="IPR013087">
    <property type="entry name" value="Znf_C2H2_type"/>
</dbReference>
<feature type="binding site" evidence="10">
    <location>
        <position position="50"/>
    </location>
    <ligand>
        <name>Zn(2+)</name>
        <dbReference type="ChEBI" id="CHEBI:29105"/>
    </ligand>
</feature>
<evidence type="ECO:0000256" key="4">
    <source>
        <dbReference type="ARBA" id="ARBA00022771"/>
    </source>
</evidence>
<evidence type="ECO:0000256" key="8">
    <source>
        <dbReference type="ARBA" id="ARBA00037948"/>
    </source>
</evidence>
<feature type="domain" description="C2H2-type" evidence="11">
    <location>
        <begin position="315"/>
        <end position="342"/>
    </location>
</feature>
<dbReference type="Gene3D" id="3.40.1800.20">
    <property type="match status" value="1"/>
</dbReference>
<comment type="similarity">
    <text evidence="8">Belongs to the snail C2H2-type zinc-finger protein family.</text>
</comment>
<feature type="binding site" evidence="10">
    <location>
        <position position="8"/>
    </location>
    <ligand>
        <name>Zn(2+)</name>
        <dbReference type="ChEBI" id="CHEBI:29105"/>
    </ligand>
</feature>
<feature type="domain" description="C2H2-type" evidence="11">
    <location>
        <begin position="371"/>
        <end position="398"/>
    </location>
</feature>
<reference evidence="13" key="1">
    <citation type="submission" date="2021-12" db="EMBL/GenBank/DDBJ databases">
        <authorList>
            <person name="Martin H S."/>
        </authorList>
    </citation>
    <scope>NUCLEOTIDE SEQUENCE</scope>
</reference>
<feature type="domain" description="C2H2-type" evidence="11">
    <location>
        <begin position="169"/>
        <end position="196"/>
    </location>
</feature>
<evidence type="ECO:0000313" key="13">
    <source>
        <dbReference type="EMBL" id="CAH0724575.1"/>
    </source>
</evidence>
<dbReference type="GO" id="GO:0008270">
    <property type="term" value="F:zinc ion binding"/>
    <property type="evidence" value="ECO:0007669"/>
    <property type="project" value="UniProtKB-UniRule"/>
</dbReference>
<dbReference type="FunFam" id="3.30.160.60:FF:000446">
    <property type="entry name" value="Zinc finger protein"/>
    <property type="match status" value="1"/>
</dbReference>
<gene>
    <name evidence="13" type="ORF">BINO364_LOCUS10267</name>
</gene>
<feature type="non-terminal residue" evidence="13">
    <location>
        <position position="429"/>
    </location>
</feature>
<dbReference type="FunFam" id="3.30.160.60:FF:003017">
    <property type="entry name" value="Si:cabz01054396.2"/>
    <property type="match status" value="1"/>
</dbReference>
<keyword evidence="7" id="KW-0539">Nucleus</keyword>
<dbReference type="GO" id="GO:0000981">
    <property type="term" value="F:DNA-binding transcription factor activity, RNA polymerase II-specific"/>
    <property type="evidence" value="ECO:0007669"/>
    <property type="project" value="TreeGrafter"/>
</dbReference>
<keyword evidence="4 9" id="KW-0863">Zinc-finger</keyword>
<dbReference type="PROSITE" id="PS50157">
    <property type="entry name" value="ZINC_FINGER_C2H2_2"/>
    <property type="match status" value="9"/>
</dbReference>
<dbReference type="PANTHER" id="PTHR24388">
    <property type="entry name" value="ZINC FINGER PROTEIN"/>
    <property type="match status" value="1"/>
</dbReference>
<dbReference type="Gene3D" id="3.30.160.60">
    <property type="entry name" value="Classic Zinc Finger"/>
    <property type="match status" value="6"/>
</dbReference>
<evidence type="ECO:0000256" key="7">
    <source>
        <dbReference type="ARBA" id="ARBA00023242"/>
    </source>
</evidence>
<name>A0A8J9YFE8_9NEOP</name>
<comment type="subcellular location">
    <subcellularLocation>
        <location evidence="1">Nucleus</location>
    </subcellularLocation>
</comment>
<feature type="domain" description="C2H2-type" evidence="11">
    <location>
        <begin position="287"/>
        <end position="315"/>
    </location>
</feature>
<dbReference type="GO" id="GO:0000978">
    <property type="term" value="F:RNA polymerase II cis-regulatory region sequence-specific DNA binding"/>
    <property type="evidence" value="ECO:0007669"/>
    <property type="project" value="TreeGrafter"/>
</dbReference>
<protein>
    <submittedName>
        <fullName evidence="13">Uncharacterized protein</fullName>
    </submittedName>
</protein>
<dbReference type="EMBL" id="OV170224">
    <property type="protein sequence ID" value="CAH0724575.1"/>
    <property type="molecule type" value="Genomic_DNA"/>
</dbReference>
<dbReference type="SMART" id="SM00355">
    <property type="entry name" value="ZnF_C2H2"/>
    <property type="match status" value="9"/>
</dbReference>
<keyword evidence="5 10" id="KW-0862">Zinc</keyword>
<keyword evidence="6" id="KW-0238">DNA-binding</keyword>
<evidence type="ECO:0000256" key="5">
    <source>
        <dbReference type="ARBA" id="ARBA00022833"/>
    </source>
</evidence>
<evidence type="ECO:0000256" key="2">
    <source>
        <dbReference type="ARBA" id="ARBA00022723"/>
    </source>
</evidence>
<feature type="binding site" evidence="10">
    <location>
        <position position="53"/>
    </location>
    <ligand>
        <name>Zn(2+)</name>
        <dbReference type="ChEBI" id="CHEBI:29105"/>
    </ligand>
</feature>
<proteinExistence type="inferred from homology"/>
<keyword evidence="3" id="KW-0677">Repeat</keyword>
<dbReference type="Pfam" id="PF07776">
    <property type="entry name" value="zf-AD"/>
    <property type="match status" value="1"/>
</dbReference>
<dbReference type="PANTHER" id="PTHR24388:SF54">
    <property type="entry name" value="PROTEIN ESCARGOT"/>
    <property type="match status" value="1"/>
</dbReference>
<organism evidence="13 14">
    <name type="scientific">Brenthis ino</name>
    <name type="common">lesser marbled fritillary</name>
    <dbReference type="NCBI Taxonomy" id="405034"/>
    <lineage>
        <taxon>Eukaryota</taxon>
        <taxon>Metazoa</taxon>
        <taxon>Ecdysozoa</taxon>
        <taxon>Arthropoda</taxon>
        <taxon>Hexapoda</taxon>
        <taxon>Insecta</taxon>
        <taxon>Pterygota</taxon>
        <taxon>Neoptera</taxon>
        <taxon>Endopterygota</taxon>
        <taxon>Lepidoptera</taxon>
        <taxon>Glossata</taxon>
        <taxon>Ditrysia</taxon>
        <taxon>Papilionoidea</taxon>
        <taxon>Nymphalidae</taxon>
        <taxon>Heliconiinae</taxon>
        <taxon>Argynnini</taxon>
        <taxon>Brenthis</taxon>
    </lineage>
</organism>
<dbReference type="FunFam" id="3.30.160.60:FF:000512">
    <property type="entry name" value="zinc finger protein 197 isoform X1"/>
    <property type="match status" value="1"/>
</dbReference>
<dbReference type="Proteomes" id="UP000838878">
    <property type="component" value="Chromosome 4"/>
</dbReference>
<evidence type="ECO:0000256" key="9">
    <source>
        <dbReference type="PROSITE-ProRule" id="PRU00042"/>
    </source>
</evidence>